<feature type="region of interest" description="Disordered" evidence="1">
    <location>
        <begin position="451"/>
        <end position="499"/>
    </location>
</feature>
<evidence type="ECO:0000256" key="1">
    <source>
        <dbReference type="SAM" id="MobiDB-lite"/>
    </source>
</evidence>
<accession>A0AA35NXE9</accession>
<dbReference type="InterPro" id="IPR044822">
    <property type="entry name" value="Myb_DNA-bind_4"/>
</dbReference>
<dbReference type="AlphaFoldDB" id="A0AA35NXE9"/>
<evidence type="ECO:0000313" key="3">
    <source>
        <dbReference type="EMBL" id="CAI5767831.1"/>
    </source>
</evidence>
<dbReference type="PANTHER" id="PTHR47595:SF1">
    <property type="entry name" value="MYB_SANT-LIKE DNA-BINDING DOMAIN-CONTAINING PROTEIN"/>
    <property type="match status" value="1"/>
</dbReference>
<protein>
    <recommendedName>
        <fullName evidence="2">Myb/SANT-like DNA-binding domain-containing protein</fullName>
    </recommendedName>
</protein>
<feature type="domain" description="Myb/SANT-like DNA-binding" evidence="2">
    <location>
        <begin position="153"/>
        <end position="240"/>
    </location>
</feature>
<name>A0AA35NXE9_9SAUR</name>
<feature type="region of interest" description="Disordered" evidence="1">
    <location>
        <begin position="316"/>
        <end position="367"/>
    </location>
</feature>
<feature type="region of interest" description="Disordered" evidence="1">
    <location>
        <begin position="264"/>
        <end position="285"/>
    </location>
</feature>
<dbReference type="EMBL" id="OX395127">
    <property type="protein sequence ID" value="CAI5767831.1"/>
    <property type="molecule type" value="Genomic_DNA"/>
</dbReference>
<sequence>MFPPLGAAKCVDVLARLLRLLSSEAAAAAGAIAAAGGEAASSFALQTRCGTAEPLQTRHFCRNQTPSSSLVETVGGDLWPRVFFWMVNNFATMALLGLPADEPELICKIESEEEQWIPSEQVARGRRILPGSKLAAETPEPAIAPYRQYRGTTWTYPEIIDLLVIWREREIQQELQRSHRNIETFQVVAGKMAQRGHKRSALECRSKIKTLKRDYRIAKANNSPGKGHLAWLFYDQLDHLLANEADVPPPEVLPALSRRGASVADSMSQCSTEEEAAAEGAQAGSQETLALRTRSLPQVPSLRGGFPVPYIKEEAPDEMPVTSPTGTAEASSPAPPLLPTPCDKPGSSASTVDGAITPSPSPLPDPARSYAAERLANIRKRKRKNRQDLALEITHAADRRVQAATDRILAALGEYTKADLEERERDRVDTEQIIALMNRQTELLESLVRKQAEAQAPPAPALTRQARLPRLGQPGHAADASPLRLGSTRRSMARARYRR</sequence>
<gene>
    <name evidence="3" type="ORF">PODLI_1B042425</name>
</gene>
<dbReference type="Proteomes" id="UP001178461">
    <property type="component" value="Chromosome 2"/>
</dbReference>
<proteinExistence type="predicted"/>
<reference evidence="3" key="1">
    <citation type="submission" date="2022-12" db="EMBL/GenBank/DDBJ databases">
        <authorList>
            <person name="Alioto T."/>
            <person name="Alioto T."/>
            <person name="Gomez Garrido J."/>
        </authorList>
    </citation>
    <scope>NUCLEOTIDE SEQUENCE</scope>
</reference>
<dbReference type="Pfam" id="PF13837">
    <property type="entry name" value="Myb_DNA-bind_4"/>
    <property type="match status" value="1"/>
</dbReference>
<dbReference type="PANTHER" id="PTHR47595">
    <property type="entry name" value="HEAT SHOCK 70 KDA PROTEIN 14"/>
    <property type="match status" value="1"/>
</dbReference>
<organism evidence="3 4">
    <name type="scientific">Podarcis lilfordi</name>
    <name type="common">Lilford's wall lizard</name>
    <dbReference type="NCBI Taxonomy" id="74358"/>
    <lineage>
        <taxon>Eukaryota</taxon>
        <taxon>Metazoa</taxon>
        <taxon>Chordata</taxon>
        <taxon>Craniata</taxon>
        <taxon>Vertebrata</taxon>
        <taxon>Euteleostomi</taxon>
        <taxon>Lepidosauria</taxon>
        <taxon>Squamata</taxon>
        <taxon>Bifurcata</taxon>
        <taxon>Unidentata</taxon>
        <taxon>Episquamata</taxon>
        <taxon>Laterata</taxon>
        <taxon>Lacertibaenia</taxon>
        <taxon>Lacertidae</taxon>
        <taxon>Podarcis</taxon>
    </lineage>
</organism>
<dbReference type="Gene3D" id="1.10.10.60">
    <property type="entry name" value="Homeodomain-like"/>
    <property type="match status" value="1"/>
</dbReference>
<keyword evidence="4" id="KW-1185">Reference proteome</keyword>
<evidence type="ECO:0000259" key="2">
    <source>
        <dbReference type="Pfam" id="PF13837"/>
    </source>
</evidence>
<evidence type="ECO:0000313" key="4">
    <source>
        <dbReference type="Proteomes" id="UP001178461"/>
    </source>
</evidence>